<dbReference type="Proteomes" id="UP001155901">
    <property type="component" value="Unassembled WGS sequence"/>
</dbReference>
<reference evidence="3" key="2">
    <citation type="submission" date="2022-03" db="EMBL/GenBank/DDBJ databases">
        <title>Genome Encyclopedia of Bacteria and Archaea VI: Functional Genomics of Type Strains.</title>
        <authorList>
            <person name="Whitman W."/>
        </authorList>
    </citation>
    <scope>NUCLEOTIDE SEQUENCE</scope>
    <source>
        <strain evidence="3">HSC-15S17</strain>
    </source>
</reference>
<evidence type="ECO:0000313" key="5">
    <source>
        <dbReference type="Proteomes" id="UP001162889"/>
    </source>
</evidence>
<dbReference type="EMBL" id="JAHTGR010000002">
    <property type="protein sequence ID" value="MBV6319913.1"/>
    <property type="molecule type" value="Genomic_DNA"/>
</dbReference>
<feature type="signal peptide" evidence="1">
    <location>
        <begin position="1"/>
        <end position="23"/>
    </location>
</feature>
<sequence length="57" mass="6043">MNKKLKLFLFAIGIGAASAPAMASCIHYCVVEYKACINSGQPADQCNDELTACEDAC</sequence>
<comment type="caution">
    <text evidence="2">The sequence shown here is derived from an EMBL/GenBank/DDBJ whole genome shotgun (WGS) entry which is preliminary data.</text>
</comment>
<dbReference type="AlphaFoldDB" id="A0AA41H9Z5"/>
<organism evidence="2 4">
    <name type="scientific">Duganella violaceipulchra</name>
    <dbReference type="NCBI Taxonomy" id="2849652"/>
    <lineage>
        <taxon>Bacteria</taxon>
        <taxon>Pseudomonadati</taxon>
        <taxon>Pseudomonadota</taxon>
        <taxon>Betaproteobacteria</taxon>
        <taxon>Burkholderiales</taxon>
        <taxon>Oxalobacteraceae</taxon>
        <taxon>Telluria group</taxon>
        <taxon>Duganella</taxon>
    </lineage>
</organism>
<dbReference type="EMBL" id="JALJZU010000008">
    <property type="protein sequence ID" value="MCP2010277.1"/>
    <property type="molecule type" value="Genomic_DNA"/>
</dbReference>
<keyword evidence="1" id="KW-0732">Signal</keyword>
<name>A0AA41H9Z5_9BURK</name>
<reference evidence="2" key="1">
    <citation type="submission" date="2021-07" db="EMBL/GenBank/DDBJ databases">
        <title>Characterization of violacein-producing bacteria and related species.</title>
        <authorList>
            <person name="Wilson H.S."/>
            <person name="De Leon M.E."/>
        </authorList>
    </citation>
    <scope>NUCLEOTIDE SEQUENCE</scope>
    <source>
        <strain evidence="2">HSC-15S17</strain>
    </source>
</reference>
<keyword evidence="5" id="KW-1185">Reference proteome</keyword>
<dbReference type="Proteomes" id="UP001162889">
    <property type="component" value="Unassembled WGS sequence"/>
</dbReference>
<evidence type="ECO:0000313" key="3">
    <source>
        <dbReference type="EMBL" id="MCP2010277.1"/>
    </source>
</evidence>
<evidence type="ECO:0000313" key="2">
    <source>
        <dbReference type="EMBL" id="MBV6319913.1"/>
    </source>
</evidence>
<feature type="chain" id="PRO_5041412069" evidence="1">
    <location>
        <begin position="24"/>
        <end position="57"/>
    </location>
</feature>
<accession>A0AA41H9Z5</accession>
<protein>
    <submittedName>
        <fullName evidence="2">Uncharacterized protein</fullName>
    </submittedName>
</protein>
<evidence type="ECO:0000313" key="4">
    <source>
        <dbReference type="Proteomes" id="UP001155901"/>
    </source>
</evidence>
<gene>
    <name evidence="2" type="ORF">KVP70_03120</name>
    <name evidence="3" type="ORF">L1274_004017</name>
</gene>
<evidence type="ECO:0000256" key="1">
    <source>
        <dbReference type="SAM" id="SignalP"/>
    </source>
</evidence>
<dbReference type="RefSeq" id="WP_217940585.1">
    <property type="nucleotide sequence ID" value="NZ_JAHTGR010000002.1"/>
</dbReference>
<dbReference type="PROSITE" id="PS51257">
    <property type="entry name" value="PROKAR_LIPOPROTEIN"/>
    <property type="match status" value="1"/>
</dbReference>
<proteinExistence type="predicted"/>